<dbReference type="EMBL" id="AP014946">
    <property type="protein sequence ID" value="BAT57895.1"/>
    <property type="molecule type" value="Genomic_DNA"/>
</dbReference>
<sequence>MSDGTRGGDSKRTDEAGLSARLKQLGEGLDRSGVRRANEAPPSRTTGDPTAFAKGMRLSAEMIGGVVVGGGLGWIVDYALGTSPFAFITLFLLGFAAGVLSVMRSAGVVPERTTKD</sequence>
<dbReference type="GO" id="GO:0045259">
    <property type="term" value="C:proton-transporting ATP synthase complex"/>
    <property type="evidence" value="ECO:0007669"/>
    <property type="project" value="UniProtKB-UniRule"/>
</dbReference>
<keyword evidence="1" id="KW-0375">Hydrogen ion transport</keyword>
<dbReference type="InterPro" id="IPR016989">
    <property type="entry name" value="Atp1_alphaprobac"/>
</dbReference>
<evidence type="ECO:0000313" key="4">
    <source>
        <dbReference type="EMBL" id="BAT57895.1"/>
    </source>
</evidence>
<keyword evidence="5" id="KW-1185">Reference proteome</keyword>
<feature type="transmembrane region" description="Helical" evidence="3">
    <location>
        <begin position="85"/>
        <end position="103"/>
    </location>
</feature>
<organism evidence="4 5">
    <name type="scientific">Variibacter gotjawalensis</name>
    <dbReference type="NCBI Taxonomy" id="1333996"/>
    <lineage>
        <taxon>Bacteria</taxon>
        <taxon>Pseudomonadati</taxon>
        <taxon>Pseudomonadota</taxon>
        <taxon>Alphaproteobacteria</taxon>
        <taxon>Hyphomicrobiales</taxon>
        <taxon>Nitrobacteraceae</taxon>
        <taxon>Variibacter</taxon>
    </lineage>
</organism>
<evidence type="ECO:0000256" key="3">
    <source>
        <dbReference type="SAM" id="Phobius"/>
    </source>
</evidence>
<feature type="region of interest" description="Disordered" evidence="2">
    <location>
        <begin position="24"/>
        <end position="51"/>
    </location>
</feature>
<dbReference type="Proteomes" id="UP000236884">
    <property type="component" value="Chromosome"/>
</dbReference>
<keyword evidence="3" id="KW-1133">Transmembrane helix</keyword>
<evidence type="ECO:0000256" key="1">
    <source>
        <dbReference type="PIRNR" id="PIRNR032126"/>
    </source>
</evidence>
<dbReference type="OrthoDB" id="15401at2"/>
<keyword evidence="1" id="KW-0813">Transport</keyword>
<evidence type="ECO:0000313" key="5">
    <source>
        <dbReference type="Proteomes" id="UP000236884"/>
    </source>
</evidence>
<protein>
    <recommendedName>
        <fullName evidence="1">ATP synthase protein I</fullName>
    </recommendedName>
</protein>
<gene>
    <name evidence="4" type="primary">atpI</name>
    <name evidence="4" type="ORF">GJW-30_1_00405</name>
</gene>
<accession>A0A0S3PPM7</accession>
<evidence type="ECO:0000256" key="2">
    <source>
        <dbReference type="SAM" id="MobiDB-lite"/>
    </source>
</evidence>
<proteinExistence type="inferred from homology"/>
<dbReference type="KEGG" id="vgo:GJW-30_1_00405"/>
<feature type="transmembrane region" description="Helical" evidence="3">
    <location>
        <begin position="62"/>
        <end position="79"/>
    </location>
</feature>
<dbReference type="RefSeq" id="WP_096351029.1">
    <property type="nucleotide sequence ID" value="NZ_AP014946.1"/>
</dbReference>
<dbReference type="InterPro" id="IPR032820">
    <property type="entry name" value="ATPase_put"/>
</dbReference>
<keyword evidence="3" id="KW-0812">Transmembrane</keyword>
<dbReference type="PIRSF" id="PIRSF032126">
    <property type="entry name" value="F0F1_ATP_synthase_subunit_I"/>
    <property type="match status" value="1"/>
</dbReference>
<dbReference type="Pfam" id="PF09527">
    <property type="entry name" value="ATPase_gene1"/>
    <property type="match status" value="1"/>
</dbReference>
<comment type="similarity">
    <text evidence="1">Belongs to the bacterial AtpI family.</text>
</comment>
<dbReference type="GO" id="GO:1902600">
    <property type="term" value="P:proton transmembrane transport"/>
    <property type="evidence" value="ECO:0007669"/>
    <property type="project" value="UniProtKB-KW"/>
</dbReference>
<keyword evidence="1" id="KW-0406">Ion transport</keyword>
<keyword evidence="1 3" id="KW-0472">Membrane</keyword>
<dbReference type="AlphaFoldDB" id="A0A0S3PPM7"/>
<comment type="function">
    <text evidence="1">A possible function for this protein is to guide the assembly of the membrane sector of the ATPase enzyme complex.</text>
</comment>
<feature type="compositionally biased region" description="Basic and acidic residues" evidence="2">
    <location>
        <begin position="28"/>
        <end position="38"/>
    </location>
</feature>
<name>A0A0S3PPM7_9BRAD</name>
<reference evidence="4 5" key="1">
    <citation type="submission" date="2015-08" db="EMBL/GenBank/DDBJ databases">
        <title>Investigation of the bacterial diversity of lava forest soil.</title>
        <authorList>
            <person name="Lee J.S."/>
        </authorList>
    </citation>
    <scope>NUCLEOTIDE SEQUENCE [LARGE SCALE GENOMIC DNA]</scope>
    <source>
        <strain evidence="4 5">GJW-30</strain>
    </source>
</reference>